<dbReference type="Proteomes" id="UP000547528">
    <property type="component" value="Unassembled WGS sequence"/>
</dbReference>
<keyword evidence="1" id="KW-0540">Nuclease</keyword>
<dbReference type="GO" id="GO:0046872">
    <property type="term" value="F:metal ion binding"/>
    <property type="evidence" value="ECO:0007669"/>
    <property type="project" value="UniProtKB-KW"/>
</dbReference>
<evidence type="ECO:0000313" key="6">
    <source>
        <dbReference type="EMBL" id="MBB3668346.1"/>
    </source>
</evidence>
<keyword evidence="7" id="KW-1185">Reference proteome</keyword>
<dbReference type="EMBL" id="JACIBT010000015">
    <property type="protein sequence ID" value="MBB3668346.1"/>
    <property type="molecule type" value="Genomic_DNA"/>
</dbReference>
<dbReference type="AlphaFoldDB" id="A0A7W5Y0E8"/>
<feature type="domain" description="PIN" evidence="5">
    <location>
        <begin position="6"/>
        <end position="126"/>
    </location>
</feature>
<dbReference type="Pfam" id="PF01850">
    <property type="entry name" value="PIN"/>
    <property type="match status" value="1"/>
</dbReference>
<evidence type="ECO:0000256" key="2">
    <source>
        <dbReference type="ARBA" id="ARBA00022723"/>
    </source>
</evidence>
<gene>
    <name evidence="6" type="ORF">FHX47_001981</name>
</gene>
<dbReference type="GO" id="GO:0016787">
    <property type="term" value="F:hydrolase activity"/>
    <property type="evidence" value="ECO:0007669"/>
    <property type="project" value="UniProtKB-KW"/>
</dbReference>
<evidence type="ECO:0000256" key="4">
    <source>
        <dbReference type="ARBA" id="ARBA00022842"/>
    </source>
</evidence>
<dbReference type="GO" id="GO:0004518">
    <property type="term" value="F:nuclease activity"/>
    <property type="evidence" value="ECO:0007669"/>
    <property type="project" value="UniProtKB-KW"/>
</dbReference>
<keyword evidence="3" id="KW-0378">Hydrolase</keyword>
<dbReference type="SUPFAM" id="SSF88723">
    <property type="entry name" value="PIN domain-like"/>
    <property type="match status" value="1"/>
</dbReference>
<accession>A0A7W5Y0E8</accession>
<evidence type="ECO:0000259" key="5">
    <source>
        <dbReference type="Pfam" id="PF01850"/>
    </source>
</evidence>
<dbReference type="InterPro" id="IPR002716">
    <property type="entry name" value="PIN_dom"/>
</dbReference>
<protein>
    <submittedName>
        <fullName evidence="6">Putative nucleic acid-binding protein</fullName>
    </submittedName>
</protein>
<name>A0A7W5Y0E8_9MICC</name>
<evidence type="ECO:0000256" key="1">
    <source>
        <dbReference type="ARBA" id="ARBA00022722"/>
    </source>
</evidence>
<dbReference type="RefSeq" id="WP_183358753.1">
    <property type="nucleotide sequence ID" value="NZ_BAABKR010000001.1"/>
</dbReference>
<reference evidence="6 7" key="1">
    <citation type="submission" date="2020-08" db="EMBL/GenBank/DDBJ databases">
        <title>Sequencing the genomes of 1000 actinobacteria strains.</title>
        <authorList>
            <person name="Klenk H.-P."/>
        </authorList>
    </citation>
    <scope>NUCLEOTIDE SEQUENCE [LARGE SCALE GENOMIC DNA]</scope>
    <source>
        <strain evidence="6 7">DSM 28238</strain>
    </source>
</reference>
<evidence type="ECO:0000313" key="7">
    <source>
        <dbReference type="Proteomes" id="UP000547528"/>
    </source>
</evidence>
<evidence type="ECO:0000256" key="3">
    <source>
        <dbReference type="ARBA" id="ARBA00022801"/>
    </source>
</evidence>
<comment type="caution">
    <text evidence="6">The sequence shown here is derived from an EMBL/GenBank/DDBJ whole genome shotgun (WGS) entry which is preliminary data.</text>
</comment>
<keyword evidence="4" id="KW-0460">Magnesium</keyword>
<dbReference type="Gene3D" id="3.40.50.1010">
    <property type="entry name" value="5'-nuclease"/>
    <property type="match status" value="1"/>
</dbReference>
<proteinExistence type="predicted"/>
<dbReference type="InterPro" id="IPR029060">
    <property type="entry name" value="PIN-like_dom_sf"/>
</dbReference>
<keyword evidence="2" id="KW-0479">Metal-binding</keyword>
<sequence length="145" mass="16147">MILLGDTSGLVAAFNPSDPEHQSARASLTAASTTVISPLVLLEIEHIVTRDHGRKRAYSVNDWILHNTDSQRIVVPHIGAHTLVSARRVQDAYRDFELDLTDALHVVLSADFHTNVILTKDHRDFRTIRPLTGHAAFRILPADDE</sequence>
<organism evidence="6 7">
    <name type="scientific">Garicola koreensis</name>
    <dbReference type="NCBI Taxonomy" id="1262554"/>
    <lineage>
        <taxon>Bacteria</taxon>
        <taxon>Bacillati</taxon>
        <taxon>Actinomycetota</taxon>
        <taxon>Actinomycetes</taxon>
        <taxon>Micrococcales</taxon>
        <taxon>Micrococcaceae</taxon>
        <taxon>Garicola</taxon>
    </lineage>
</organism>